<reference evidence="15" key="1">
    <citation type="submission" date="2023-07" db="EMBL/GenBank/DDBJ databases">
        <title>30 novel species of actinomycetes from the DSMZ collection.</title>
        <authorList>
            <person name="Nouioui I."/>
        </authorList>
    </citation>
    <scope>NUCLEOTIDE SEQUENCE [LARGE SCALE GENOMIC DNA]</scope>
    <source>
        <strain evidence="15">DSM 41635</strain>
    </source>
</reference>
<dbReference type="PANTHER" id="PTHR43152:SF3">
    <property type="entry name" value="UVRABC SYSTEM PROTEIN A"/>
    <property type="match status" value="1"/>
</dbReference>
<evidence type="ECO:0000256" key="3">
    <source>
        <dbReference type="ARBA" id="ARBA00022737"/>
    </source>
</evidence>
<proteinExistence type="inferred from homology"/>
<keyword evidence="2" id="KW-0963">Cytoplasm</keyword>
<feature type="non-terminal residue" evidence="14">
    <location>
        <position position="132"/>
    </location>
</feature>
<feature type="non-terminal residue" evidence="14">
    <location>
        <position position="1"/>
    </location>
</feature>
<evidence type="ECO:0000256" key="13">
    <source>
        <dbReference type="ARBA" id="ARBA00042156"/>
    </source>
</evidence>
<evidence type="ECO:0000256" key="1">
    <source>
        <dbReference type="ARBA" id="ARBA00004496"/>
    </source>
</evidence>
<evidence type="ECO:0000256" key="11">
    <source>
        <dbReference type="ARBA" id="ARBA00038000"/>
    </source>
</evidence>
<evidence type="ECO:0000256" key="2">
    <source>
        <dbReference type="ARBA" id="ARBA00022490"/>
    </source>
</evidence>
<evidence type="ECO:0000256" key="4">
    <source>
        <dbReference type="ARBA" id="ARBA00022741"/>
    </source>
</evidence>
<name>A0ABU2QTH6_9ACTN</name>
<accession>A0ABU2QTH6</accession>
<evidence type="ECO:0000256" key="12">
    <source>
        <dbReference type="ARBA" id="ARBA00039316"/>
    </source>
</evidence>
<comment type="subcellular location">
    <subcellularLocation>
        <location evidence="1">Cytoplasm</location>
    </subcellularLocation>
</comment>
<evidence type="ECO:0000256" key="5">
    <source>
        <dbReference type="ARBA" id="ARBA00022763"/>
    </source>
</evidence>
<evidence type="ECO:0000256" key="6">
    <source>
        <dbReference type="ARBA" id="ARBA00022769"/>
    </source>
</evidence>
<keyword evidence="4" id="KW-0547">Nucleotide-binding</keyword>
<evidence type="ECO:0000256" key="10">
    <source>
        <dbReference type="ARBA" id="ARBA00023204"/>
    </source>
</evidence>
<organism evidence="14 15">
    <name type="scientific">Streptomyces edwardsiae</name>
    <dbReference type="NCBI Taxonomy" id="3075527"/>
    <lineage>
        <taxon>Bacteria</taxon>
        <taxon>Bacillati</taxon>
        <taxon>Actinomycetota</taxon>
        <taxon>Actinomycetes</taxon>
        <taxon>Kitasatosporales</taxon>
        <taxon>Streptomycetaceae</taxon>
        <taxon>Streptomyces</taxon>
    </lineage>
</organism>
<gene>
    <name evidence="14" type="ORF">RM528_36590</name>
</gene>
<dbReference type="InterPro" id="IPR027417">
    <property type="entry name" value="P-loop_NTPase"/>
</dbReference>
<comment type="caution">
    <text evidence="14">The sequence shown here is derived from an EMBL/GenBank/DDBJ whole genome shotgun (WGS) entry which is preliminary data.</text>
</comment>
<keyword evidence="3" id="KW-0677">Repeat</keyword>
<evidence type="ECO:0000256" key="7">
    <source>
        <dbReference type="ARBA" id="ARBA00022840"/>
    </source>
</evidence>
<dbReference type="SUPFAM" id="SSF52540">
    <property type="entry name" value="P-loop containing nucleoside triphosphate hydrolases"/>
    <property type="match status" value="1"/>
</dbReference>
<keyword evidence="10" id="KW-0234">DNA repair</keyword>
<sequence>TPATYLGVMDPLRKLFAKTNNVAPGLFSANSAGACEDCQGRGAVITEIAYMDPVTAHCETCDGRRFKDEVLAHTVRGKSIADVLEMSAEDAVAFFEEKTLRDKTRALVEVGLGYLTIGQPLSTLSGGERQRI</sequence>
<keyword evidence="5" id="KW-0227">DNA damage</keyword>
<dbReference type="EMBL" id="JAVRFB010000617">
    <property type="protein sequence ID" value="MDT0407362.1"/>
    <property type="molecule type" value="Genomic_DNA"/>
</dbReference>
<evidence type="ECO:0000256" key="9">
    <source>
        <dbReference type="ARBA" id="ARBA00023125"/>
    </source>
</evidence>
<comment type="similarity">
    <text evidence="11">Belongs to the ABC transporter superfamily. UvrA family.</text>
</comment>
<keyword evidence="8" id="KW-0267">Excision nuclease</keyword>
<dbReference type="Gene3D" id="1.20.1580.10">
    <property type="entry name" value="ABC transporter ATPase like domain"/>
    <property type="match status" value="1"/>
</dbReference>
<dbReference type="PANTHER" id="PTHR43152">
    <property type="entry name" value="UVRABC SYSTEM PROTEIN A"/>
    <property type="match status" value="1"/>
</dbReference>
<keyword evidence="9" id="KW-0238">DNA-binding</keyword>
<evidence type="ECO:0000256" key="8">
    <source>
        <dbReference type="ARBA" id="ARBA00022881"/>
    </source>
</evidence>
<keyword evidence="6" id="KW-0228">DNA excision</keyword>
<dbReference type="Proteomes" id="UP001180503">
    <property type="component" value="Unassembled WGS sequence"/>
</dbReference>
<evidence type="ECO:0000313" key="15">
    <source>
        <dbReference type="Proteomes" id="UP001180503"/>
    </source>
</evidence>
<keyword evidence="7" id="KW-0067">ATP-binding</keyword>
<protein>
    <recommendedName>
        <fullName evidence="12">UvrABC system protein A</fullName>
    </recommendedName>
    <alternativeName>
        <fullName evidence="13">Excinuclease ABC subunit A</fullName>
    </alternativeName>
</protein>
<evidence type="ECO:0000313" key="14">
    <source>
        <dbReference type="EMBL" id="MDT0407362.1"/>
    </source>
</evidence>